<keyword evidence="2" id="KW-0472">Membrane</keyword>
<keyword evidence="2" id="KW-0812">Transmembrane</keyword>
<sequence length="409" mass="43713">MAERAFQRLHPDAAAMRACRRIRLSDCFPRKGHQVIRTRGRLLAVAAMVSAAVAVSATVAMGDGGDHDRGGKSDSGGHEERNGPRFRVINQVSDDPARDPALVDPDAVNSWGLALGPTTPLWVSNNGTNTATVYSGGINGKPVDKVRTVTIPAGPPTGVVFNDTKGFQVPGPGNDNPATFIFVSEGGDVTAWNQDTDTTAVVVAHTNRAVYKGVTLLKTDVGNFLLATDFHHARIDVFDENFDRVNLPDSFFRDRNLPEGFAPFNVLALGEKVFVTYAKQDADAHDDVPGAGLGFVDLFTDFGTKVRRIASEGTLNAPWGLAIAPKGFGEFTGDLIVGNFGDGRINVFDRDGFKGQLRDEEGETIVIDGLWALLPGTETTGGQGTLWFSAGPDDETHGLVGQLIPTTRK</sequence>
<organism evidence="3 4">
    <name type="scientific">Micromonospora craterilacus</name>
    <dbReference type="NCBI Taxonomy" id="1655439"/>
    <lineage>
        <taxon>Bacteria</taxon>
        <taxon>Bacillati</taxon>
        <taxon>Actinomycetota</taxon>
        <taxon>Actinomycetes</taxon>
        <taxon>Micromonosporales</taxon>
        <taxon>Micromonosporaceae</taxon>
        <taxon>Micromonospora</taxon>
    </lineage>
</organism>
<proteinExistence type="predicted"/>
<accession>A0A2W2EGW3</accession>
<keyword evidence="4" id="KW-1185">Reference proteome</keyword>
<dbReference type="AlphaFoldDB" id="A0A2W2EGW3"/>
<feature type="compositionally biased region" description="Basic and acidic residues" evidence="1">
    <location>
        <begin position="64"/>
        <end position="83"/>
    </location>
</feature>
<protein>
    <submittedName>
        <fullName evidence="3">TIGR03118 family protein</fullName>
    </submittedName>
</protein>
<name>A0A2W2EGW3_9ACTN</name>
<evidence type="ECO:0000313" key="3">
    <source>
        <dbReference type="EMBL" id="PZG21573.1"/>
    </source>
</evidence>
<dbReference type="InterPro" id="IPR017549">
    <property type="entry name" value="APMV_L690"/>
</dbReference>
<gene>
    <name evidence="3" type="ORF">C1I95_07215</name>
</gene>
<reference evidence="3 4" key="1">
    <citation type="submission" date="2018-01" db="EMBL/GenBank/DDBJ databases">
        <title>Draft genome sequence of Jishengella sp. NA12.</title>
        <authorList>
            <person name="Sahin N."/>
            <person name="Ay H."/>
            <person name="Saygin H."/>
        </authorList>
    </citation>
    <scope>NUCLEOTIDE SEQUENCE [LARGE SCALE GENOMIC DNA]</scope>
    <source>
        <strain evidence="3 4">NA12</strain>
    </source>
</reference>
<evidence type="ECO:0000256" key="1">
    <source>
        <dbReference type="SAM" id="MobiDB-lite"/>
    </source>
</evidence>
<feature type="region of interest" description="Disordered" evidence="1">
    <location>
        <begin position="61"/>
        <end position="85"/>
    </location>
</feature>
<keyword evidence="2" id="KW-1133">Transmembrane helix</keyword>
<evidence type="ECO:0000313" key="4">
    <source>
        <dbReference type="Proteomes" id="UP000248924"/>
    </source>
</evidence>
<evidence type="ECO:0000256" key="2">
    <source>
        <dbReference type="SAM" id="Phobius"/>
    </source>
</evidence>
<feature type="transmembrane region" description="Helical" evidence="2">
    <location>
        <begin position="42"/>
        <end position="62"/>
    </location>
</feature>
<dbReference type="NCBIfam" id="TIGR03118">
    <property type="entry name" value="PEPCTERM_chp_1"/>
    <property type="match status" value="1"/>
</dbReference>
<dbReference type="EMBL" id="POTY01000028">
    <property type="protein sequence ID" value="PZG21573.1"/>
    <property type="molecule type" value="Genomic_DNA"/>
</dbReference>
<dbReference type="SUPFAM" id="SSF75011">
    <property type="entry name" value="3-carboxy-cis,cis-mucoante lactonizing enzyme"/>
    <property type="match status" value="1"/>
</dbReference>
<dbReference type="Proteomes" id="UP000248924">
    <property type="component" value="Unassembled WGS sequence"/>
</dbReference>
<comment type="caution">
    <text evidence="3">The sequence shown here is derived from an EMBL/GenBank/DDBJ whole genome shotgun (WGS) entry which is preliminary data.</text>
</comment>